<dbReference type="EMBL" id="MU796541">
    <property type="protein sequence ID" value="KAJ3803914.1"/>
    <property type="molecule type" value="Genomic_DNA"/>
</dbReference>
<keyword evidence="2" id="KW-1185">Reference proteome</keyword>
<organism evidence="1 2">
    <name type="scientific">Lentinula aff. lateritia</name>
    <dbReference type="NCBI Taxonomy" id="2804960"/>
    <lineage>
        <taxon>Eukaryota</taxon>
        <taxon>Fungi</taxon>
        <taxon>Dikarya</taxon>
        <taxon>Basidiomycota</taxon>
        <taxon>Agaricomycotina</taxon>
        <taxon>Agaricomycetes</taxon>
        <taxon>Agaricomycetidae</taxon>
        <taxon>Agaricales</taxon>
        <taxon>Marasmiineae</taxon>
        <taxon>Omphalotaceae</taxon>
        <taxon>Lentinula</taxon>
    </lineage>
</organism>
<feature type="non-terminal residue" evidence="1">
    <location>
        <position position="1"/>
    </location>
</feature>
<dbReference type="Proteomes" id="UP001163835">
    <property type="component" value="Unassembled WGS sequence"/>
</dbReference>
<evidence type="ECO:0000313" key="2">
    <source>
        <dbReference type="Proteomes" id="UP001163835"/>
    </source>
</evidence>
<name>A0ACC1TGV9_9AGAR</name>
<sequence>LKEKRKAEEAAKKKAEEEAARQAAEEKKAREEAAARAVQARRLEEEAAEKRRRVAAAAAARGRQGPAPSEATTSQRRMEVEIPRLIKKGSSKQGAEARDPDDGDDGSDGGDNEDNEDEKAPCERCQIKKIPCLQQEGKRTTVICKPCHDSKVRCSYSGRPVASKQREGGSGERLAVMESQLAQGLADVRTLREATTRTNQYLWQILRRQDEVNSRLIAIETRLSMAGLATPGPSRTVSVKPRVLKRRRVEEETEEEQEEEEEEKEEKEKEGGEDKEEGDEPAPKKARSEKGKEREEM</sequence>
<proteinExistence type="predicted"/>
<gene>
    <name evidence="1" type="ORF">F5876DRAFT_84135</name>
</gene>
<accession>A0ACC1TGV9</accession>
<evidence type="ECO:0000313" key="1">
    <source>
        <dbReference type="EMBL" id="KAJ3803914.1"/>
    </source>
</evidence>
<comment type="caution">
    <text evidence="1">The sequence shown here is derived from an EMBL/GenBank/DDBJ whole genome shotgun (WGS) entry which is preliminary data.</text>
</comment>
<protein>
    <submittedName>
        <fullName evidence="1">Uncharacterized protein</fullName>
    </submittedName>
</protein>
<reference evidence="1" key="1">
    <citation type="submission" date="2022-09" db="EMBL/GenBank/DDBJ databases">
        <title>A Global Phylogenomic Analysis of the Shiitake Genus Lentinula.</title>
        <authorList>
            <consortium name="DOE Joint Genome Institute"/>
            <person name="Sierra-Patev S."/>
            <person name="Min B."/>
            <person name="Naranjo-Ortiz M."/>
            <person name="Looney B."/>
            <person name="Konkel Z."/>
            <person name="Slot J.C."/>
            <person name="Sakamoto Y."/>
            <person name="Steenwyk J.L."/>
            <person name="Rokas A."/>
            <person name="Carro J."/>
            <person name="Camarero S."/>
            <person name="Ferreira P."/>
            <person name="Molpeceres G."/>
            <person name="Ruiz-Duenas F.J."/>
            <person name="Serrano A."/>
            <person name="Henrissat B."/>
            <person name="Drula E."/>
            <person name="Hughes K.W."/>
            <person name="Mata J.L."/>
            <person name="Ishikawa N.K."/>
            <person name="Vargas-Isla R."/>
            <person name="Ushijima S."/>
            <person name="Smith C.A."/>
            <person name="Ahrendt S."/>
            <person name="Andreopoulos W."/>
            <person name="He G."/>
            <person name="Labutti K."/>
            <person name="Lipzen A."/>
            <person name="Ng V."/>
            <person name="Riley R."/>
            <person name="Sandor L."/>
            <person name="Barry K."/>
            <person name="Martinez A.T."/>
            <person name="Xiao Y."/>
            <person name="Gibbons J.G."/>
            <person name="Terashima K."/>
            <person name="Grigoriev I.V."/>
            <person name="Hibbett D.S."/>
        </authorList>
    </citation>
    <scope>NUCLEOTIDE SEQUENCE</scope>
    <source>
        <strain evidence="1">TMI1499</strain>
    </source>
</reference>